<dbReference type="Gene3D" id="3.40.50.1820">
    <property type="entry name" value="alpha/beta hydrolase"/>
    <property type="match status" value="1"/>
</dbReference>
<dbReference type="STRING" id="264462.Bd2811"/>
<dbReference type="Proteomes" id="UP000008080">
    <property type="component" value="Chromosome"/>
</dbReference>
<sequence length="334" mass="37112">MRYKQGMVPSRLKAVFILMFGLVVSLWGRAADLTSVFHKAYADNSQLSLTEQAQLRPFDFYLVPGILSEAFLKEDDRSSVSFARLTGDYLGTQQDLLQKVYKFNSVRLSSSSKSVSEIKENIRKALDQSARAGRKAVLLTHSLGGLALLESLVDFPHHRDSVAGIVFLQSPFYGSPIADAYFDNPLYLDKLLGTVIPFFNTSPDTIRYLGTASRSQFMKDNSEAILSLTRIPMITVGGVVNGQKSLFTPAVNIMAMGCLEQVFGHCVVRLYSGPYDLSDGMVPFESSKLPDVDFVRLDGADHGETVVNIPYQQYDKVRTTTALLRLLLPFLNRL</sequence>
<evidence type="ECO:0000313" key="2">
    <source>
        <dbReference type="Proteomes" id="UP000008080"/>
    </source>
</evidence>
<dbReference type="KEGG" id="bba:Bd2811"/>
<dbReference type="InterPro" id="IPR029058">
    <property type="entry name" value="AB_hydrolase_fold"/>
</dbReference>
<accession>Q6MJG6</accession>
<protein>
    <submittedName>
        <fullName evidence="1">Uncharacterized protein</fullName>
    </submittedName>
</protein>
<evidence type="ECO:0000313" key="1">
    <source>
        <dbReference type="EMBL" id="CAE80594.1"/>
    </source>
</evidence>
<reference evidence="1 2" key="1">
    <citation type="journal article" date="2004" name="Science">
        <title>A predator unmasked: life cycle of Bdellovibrio bacteriovorus from a genomic perspective.</title>
        <authorList>
            <person name="Rendulic S."/>
            <person name="Jagtap P."/>
            <person name="Rosinus A."/>
            <person name="Eppinger M."/>
            <person name="Baar C."/>
            <person name="Lanz C."/>
            <person name="Keller H."/>
            <person name="Lambert C."/>
            <person name="Evans K.J."/>
            <person name="Goesmann A."/>
            <person name="Meyer F."/>
            <person name="Sockett R.E."/>
            <person name="Schuster S.C."/>
        </authorList>
    </citation>
    <scope>NUCLEOTIDE SEQUENCE [LARGE SCALE GENOMIC DNA]</scope>
    <source>
        <strain evidence="2">ATCC 15356 / DSM 50701 / NCIMB 9529 / HD100</strain>
    </source>
</reference>
<dbReference type="SUPFAM" id="SSF53474">
    <property type="entry name" value="alpha/beta-Hydrolases"/>
    <property type="match status" value="1"/>
</dbReference>
<dbReference type="EMBL" id="BX842653">
    <property type="protein sequence ID" value="CAE80594.1"/>
    <property type="molecule type" value="Genomic_DNA"/>
</dbReference>
<dbReference type="HOGENOM" id="CLU_830708_0_0_7"/>
<dbReference type="eggNOG" id="COG1075">
    <property type="taxonomic scope" value="Bacteria"/>
</dbReference>
<dbReference type="AlphaFoldDB" id="Q6MJG6"/>
<proteinExistence type="predicted"/>
<gene>
    <name evidence="1" type="ordered locus">Bd2811</name>
</gene>
<organism evidence="1 2">
    <name type="scientific">Bdellovibrio bacteriovorus (strain ATCC 15356 / DSM 50701 / NCIMB 9529 / HD100)</name>
    <dbReference type="NCBI Taxonomy" id="264462"/>
    <lineage>
        <taxon>Bacteria</taxon>
        <taxon>Pseudomonadati</taxon>
        <taxon>Bdellovibrionota</taxon>
        <taxon>Bdellovibrionia</taxon>
        <taxon>Bdellovibrionales</taxon>
        <taxon>Pseudobdellovibrionaceae</taxon>
        <taxon>Bdellovibrio</taxon>
    </lineage>
</organism>
<name>Q6MJG6_BDEBA</name>
<keyword evidence="2" id="KW-1185">Reference proteome</keyword>